<sequence>MATRTRTMVLASALVIFTSRAQVRFTSRNTRLMQRNSRKQPSLTGSGSLLEPFQFRRPPAP</sequence>
<proteinExistence type="predicted"/>
<accession>A0A9Q1I731</accession>
<evidence type="ECO:0000313" key="3">
    <source>
        <dbReference type="EMBL" id="KAJ8285029.1"/>
    </source>
</evidence>
<keyword evidence="4" id="KW-1185">Reference proteome</keyword>
<keyword evidence="2" id="KW-0732">Signal</keyword>
<dbReference type="AlphaFoldDB" id="A0A9Q1I731"/>
<feature type="chain" id="PRO_5040407024" description="Secreted protein" evidence="2">
    <location>
        <begin position="22"/>
        <end position="61"/>
    </location>
</feature>
<evidence type="ECO:0008006" key="5">
    <source>
        <dbReference type="Google" id="ProtNLM"/>
    </source>
</evidence>
<name>A0A9Q1I731_CONCO</name>
<reference evidence="3" key="1">
    <citation type="journal article" date="2023" name="Science">
        <title>Genome structures resolve the early diversification of teleost fishes.</title>
        <authorList>
            <person name="Parey E."/>
            <person name="Louis A."/>
            <person name="Montfort J."/>
            <person name="Bouchez O."/>
            <person name="Roques C."/>
            <person name="Iampietro C."/>
            <person name="Lluch J."/>
            <person name="Castinel A."/>
            <person name="Donnadieu C."/>
            <person name="Desvignes T."/>
            <person name="Floi Bucao C."/>
            <person name="Jouanno E."/>
            <person name="Wen M."/>
            <person name="Mejri S."/>
            <person name="Dirks R."/>
            <person name="Jansen H."/>
            <person name="Henkel C."/>
            <person name="Chen W.J."/>
            <person name="Zahm M."/>
            <person name="Cabau C."/>
            <person name="Klopp C."/>
            <person name="Thompson A.W."/>
            <person name="Robinson-Rechavi M."/>
            <person name="Braasch I."/>
            <person name="Lecointre G."/>
            <person name="Bobe J."/>
            <person name="Postlethwait J.H."/>
            <person name="Berthelot C."/>
            <person name="Roest Crollius H."/>
            <person name="Guiguen Y."/>
        </authorList>
    </citation>
    <scope>NUCLEOTIDE SEQUENCE</scope>
    <source>
        <strain evidence="3">Concon-B</strain>
    </source>
</reference>
<dbReference type="Proteomes" id="UP001152803">
    <property type="component" value="Unassembled WGS sequence"/>
</dbReference>
<organism evidence="3 4">
    <name type="scientific">Conger conger</name>
    <name type="common">Conger eel</name>
    <name type="synonym">Muraena conger</name>
    <dbReference type="NCBI Taxonomy" id="82655"/>
    <lineage>
        <taxon>Eukaryota</taxon>
        <taxon>Metazoa</taxon>
        <taxon>Chordata</taxon>
        <taxon>Craniata</taxon>
        <taxon>Vertebrata</taxon>
        <taxon>Euteleostomi</taxon>
        <taxon>Actinopterygii</taxon>
        <taxon>Neopterygii</taxon>
        <taxon>Teleostei</taxon>
        <taxon>Anguilliformes</taxon>
        <taxon>Congridae</taxon>
        <taxon>Conger</taxon>
    </lineage>
</organism>
<comment type="caution">
    <text evidence="3">The sequence shown here is derived from an EMBL/GenBank/DDBJ whole genome shotgun (WGS) entry which is preliminary data.</text>
</comment>
<protein>
    <recommendedName>
        <fullName evidence="5">Secreted protein</fullName>
    </recommendedName>
</protein>
<evidence type="ECO:0000256" key="2">
    <source>
        <dbReference type="SAM" id="SignalP"/>
    </source>
</evidence>
<evidence type="ECO:0000256" key="1">
    <source>
        <dbReference type="SAM" id="MobiDB-lite"/>
    </source>
</evidence>
<feature type="region of interest" description="Disordered" evidence="1">
    <location>
        <begin position="28"/>
        <end position="61"/>
    </location>
</feature>
<dbReference type="EMBL" id="JAFJMO010000002">
    <property type="protein sequence ID" value="KAJ8285029.1"/>
    <property type="molecule type" value="Genomic_DNA"/>
</dbReference>
<evidence type="ECO:0000313" key="4">
    <source>
        <dbReference type="Proteomes" id="UP001152803"/>
    </source>
</evidence>
<gene>
    <name evidence="3" type="ORF">COCON_G00038790</name>
</gene>
<feature type="compositionally biased region" description="Polar residues" evidence="1">
    <location>
        <begin position="28"/>
        <end position="47"/>
    </location>
</feature>
<feature type="signal peptide" evidence="2">
    <location>
        <begin position="1"/>
        <end position="21"/>
    </location>
</feature>